<feature type="compositionally biased region" description="Low complexity" evidence="1">
    <location>
        <begin position="138"/>
        <end position="150"/>
    </location>
</feature>
<feature type="region of interest" description="Disordered" evidence="1">
    <location>
        <begin position="121"/>
        <end position="166"/>
    </location>
</feature>
<name>A0ABR1YXZ1_9PEZI</name>
<feature type="compositionally biased region" description="Polar residues" evidence="1">
    <location>
        <begin position="123"/>
        <end position="133"/>
    </location>
</feature>
<evidence type="ECO:0008006" key="4">
    <source>
        <dbReference type="Google" id="ProtNLM"/>
    </source>
</evidence>
<evidence type="ECO:0000313" key="3">
    <source>
        <dbReference type="Proteomes" id="UP001492380"/>
    </source>
</evidence>
<accession>A0ABR1YXZ1</accession>
<gene>
    <name evidence="2" type="ORF">HDK90DRAFT_464230</name>
</gene>
<dbReference type="EMBL" id="JBBWRZ010000003">
    <property type="protein sequence ID" value="KAK8240647.1"/>
    <property type="molecule type" value="Genomic_DNA"/>
</dbReference>
<reference evidence="2 3" key="1">
    <citation type="submission" date="2024-04" db="EMBL/GenBank/DDBJ databases">
        <title>Phyllosticta paracitricarpa is synonymous to the EU quarantine fungus P. citricarpa based on phylogenomic analyses.</title>
        <authorList>
            <consortium name="Lawrence Berkeley National Laboratory"/>
            <person name="Van Ingen-Buijs V.A."/>
            <person name="Van Westerhoven A.C."/>
            <person name="Haridas S."/>
            <person name="Skiadas P."/>
            <person name="Martin F."/>
            <person name="Groenewald J.Z."/>
            <person name="Crous P.W."/>
            <person name="Seidl M.F."/>
        </authorList>
    </citation>
    <scope>NUCLEOTIDE SEQUENCE [LARGE SCALE GENOMIC DNA]</scope>
    <source>
        <strain evidence="2 3">CBS 123374</strain>
    </source>
</reference>
<protein>
    <recommendedName>
        <fullName evidence="4">J domain-containing protein</fullName>
    </recommendedName>
</protein>
<keyword evidence="3" id="KW-1185">Reference proteome</keyword>
<proteinExistence type="predicted"/>
<evidence type="ECO:0000256" key="1">
    <source>
        <dbReference type="SAM" id="MobiDB-lite"/>
    </source>
</evidence>
<comment type="caution">
    <text evidence="2">The sequence shown here is derived from an EMBL/GenBank/DDBJ whole genome shotgun (WGS) entry which is preliminary data.</text>
</comment>
<feature type="compositionally biased region" description="Polar residues" evidence="1">
    <location>
        <begin position="157"/>
        <end position="166"/>
    </location>
</feature>
<sequence>MSPPGLVSVGVFNYLGLDPHAQNLPNIVEMRKLFRSLQLLLHPDKARTSVDAACAQRMGFNFMMLREIEEWLDLQGDEEQFAKRLRGRAHQERDRWVSTWNPHGIESGAFSRPLPSWVRWSKQKASSPGNTTHAAGWSSSSTQGGSQGTTRPAYSKRVSTTPQSLRRGTYAPANISAFPPSGIPHAPRFDDPTVMSTEELVRIGCLHSSGRRPCVAIARVIFSQQSEAFAIAELDETEPSGFIIRIQGFPHPTICYGDLILFAVTRRIFAGKVDESLMVHFMGVFELSLRKGEPERYIRRFLIELEKAQNEHG</sequence>
<organism evidence="2 3">
    <name type="scientific">Phyllosticta capitalensis</name>
    <dbReference type="NCBI Taxonomy" id="121624"/>
    <lineage>
        <taxon>Eukaryota</taxon>
        <taxon>Fungi</taxon>
        <taxon>Dikarya</taxon>
        <taxon>Ascomycota</taxon>
        <taxon>Pezizomycotina</taxon>
        <taxon>Dothideomycetes</taxon>
        <taxon>Dothideomycetes incertae sedis</taxon>
        <taxon>Botryosphaeriales</taxon>
        <taxon>Phyllostictaceae</taxon>
        <taxon>Phyllosticta</taxon>
    </lineage>
</organism>
<dbReference type="Proteomes" id="UP001492380">
    <property type="component" value="Unassembled WGS sequence"/>
</dbReference>
<evidence type="ECO:0000313" key="2">
    <source>
        <dbReference type="EMBL" id="KAK8240647.1"/>
    </source>
</evidence>